<feature type="transmembrane region" description="Helical" evidence="2">
    <location>
        <begin position="147"/>
        <end position="172"/>
    </location>
</feature>
<comment type="subunit">
    <text evidence="1">Homodimer; disulfide-linked.</text>
</comment>
<dbReference type="InterPro" id="IPR036691">
    <property type="entry name" value="Endo/exonu/phosph_ase_sf"/>
</dbReference>
<keyword evidence="1" id="KW-0325">Glycoprotein</keyword>
<dbReference type="EMBL" id="VIIS01001579">
    <property type="protein sequence ID" value="KAF0296208.1"/>
    <property type="molecule type" value="Genomic_DNA"/>
</dbReference>
<dbReference type="GO" id="GO:0006508">
    <property type="term" value="P:proteolysis"/>
    <property type="evidence" value="ECO:0007669"/>
    <property type="project" value="UniProtKB-KW"/>
</dbReference>
<keyword evidence="1" id="KW-0482">Metalloprotease</keyword>
<evidence type="ECO:0000256" key="2">
    <source>
        <dbReference type="SAM" id="Phobius"/>
    </source>
</evidence>
<name>A0A6A4W2I8_AMPAM</name>
<protein>
    <recommendedName>
        <fullName evidence="1">Dipeptidase</fullName>
        <ecNumber evidence="1">3.4.13.19</ecNumber>
    </recommendedName>
</protein>
<keyword evidence="2" id="KW-0472">Membrane</keyword>
<dbReference type="PROSITE" id="PS51365">
    <property type="entry name" value="RENAL_DIPEPTIDASE_2"/>
    <property type="match status" value="1"/>
</dbReference>
<gene>
    <name evidence="3" type="ORF">FJT64_006359</name>
</gene>
<comment type="similarity">
    <text evidence="1">Belongs to the metallo-dependent hydrolases superfamily. Peptidase M19 family.</text>
</comment>
<keyword evidence="1" id="KW-0645">Protease</keyword>
<dbReference type="Proteomes" id="UP000440578">
    <property type="component" value="Unassembled WGS sequence"/>
</dbReference>
<reference evidence="3 4" key="1">
    <citation type="submission" date="2019-07" db="EMBL/GenBank/DDBJ databases">
        <title>Draft genome assembly of a fouling barnacle, Amphibalanus amphitrite (Darwin, 1854): The first reference genome for Thecostraca.</title>
        <authorList>
            <person name="Kim W."/>
        </authorList>
    </citation>
    <scope>NUCLEOTIDE SEQUENCE [LARGE SCALE GENOMIC DNA]</scope>
    <source>
        <strain evidence="3">SNU_AA5</strain>
        <tissue evidence="3">Soma without cirri and trophi</tissue>
    </source>
</reference>
<dbReference type="SUPFAM" id="SSF56219">
    <property type="entry name" value="DNase I-like"/>
    <property type="match status" value="1"/>
</dbReference>
<keyword evidence="1" id="KW-1015">Disulfide bond</keyword>
<keyword evidence="1" id="KW-0224">Dipeptidase</keyword>
<dbReference type="PANTHER" id="PTHR10443">
    <property type="entry name" value="MICROSOMAL DIPEPTIDASE"/>
    <property type="match status" value="1"/>
</dbReference>
<dbReference type="Gene3D" id="3.20.20.140">
    <property type="entry name" value="Metal-dependent hydrolases"/>
    <property type="match status" value="1"/>
</dbReference>
<keyword evidence="1" id="KW-0336">GPI-anchor</keyword>
<keyword evidence="2" id="KW-1133">Transmembrane helix</keyword>
<proteinExistence type="inferred from homology"/>
<comment type="cofactor">
    <cofactor evidence="1">
        <name>Zn(2+)</name>
        <dbReference type="ChEBI" id="CHEBI:29105"/>
    </cofactor>
</comment>
<keyword evidence="1" id="KW-0479">Metal-binding</keyword>
<evidence type="ECO:0000256" key="1">
    <source>
        <dbReference type="RuleBase" id="RU341113"/>
    </source>
</evidence>
<dbReference type="OrthoDB" id="6368085at2759"/>
<organism evidence="3 4">
    <name type="scientific">Amphibalanus amphitrite</name>
    <name type="common">Striped barnacle</name>
    <name type="synonym">Balanus amphitrite</name>
    <dbReference type="NCBI Taxonomy" id="1232801"/>
    <lineage>
        <taxon>Eukaryota</taxon>
        <taxon>Metazoa</taxon>
        <taxon>Ecdysozoa</taxon>
        <taxon>Arthropoda</taxon>
        <taxon>Crustacea</taxon>
        <taxon>Multicrustacea</taxon>
        <taxon>Cirripedia</taxon>
        <taxon>Thoracica</taxon>
        <taxon>Thoracicalcarea</taxon>
        <taxon>Balanomorpha</taxon>
        <taxon>Balanoidea</taxon>
        <taxon>Balanidae</taxon>
        <taxon>Amphibalaninae</taxon>
        <taxon>Amphibalanus</taxon>
    </lineage>
</organism>
<comment type="catalytic activity">
    <reaction evidence="1">
        <text>an L-aminoacyl-L-amino acid + H2O = 2 an L-alpha-amino acid</text>
        <dbReference type="Rhea" id="RHEA:48940"/>
        <dbReference type="ChEBI" id="CHEBI:15377"/>
        <dbReference type="ChEBI" id="CHEBI:59869"/>
        <dbReference type="ChEBI" id="CHEBI:77460"/>
        <dbReference type="EC" id="3.4.13.19"/>
    </reaction>
</comment>
<comment type="caution">
    <text evidence="3">The sequence shown here is derived from an EMBL/GenBank/DDBJ whole genome shotgun (WGS) entry which is preliminary data.</text>
</comment>
<evidence type="ECO:0000313" key="3">
    <source>
        <dbReference type="EMBL" id="KAF0296208.1"/>
    </source>
</evidence>
<keyword evidence="2" id="KW-0812">Transmembrane</keyword>
<dbReference type="GO" id="GO:0046872">
    <property type="term" value="F:metal ion binding"/>
    <property type="evidence" value="ECO:0007669"/>
    <property type="project" value="UniProtKB-UniRule"/>
</dbReference>
<dbReference type="SUPFAM" id="SSF51556">
    <property type="entry name" value="Metallo-dependent hydrolases"/>
    <property type="match status" value="1"/>
</dbReference>
<keyword evidence="1" id="KW-0862">Zinc</keyword>
<accession>A0A6A4W2I8</accession>
<evidence type="ECO:0000313" key="4">
    <source>
        <dbReference type="Proteomes" id="UP000440578"/>
    </source>
</evidence>
<keyword evidence="1" id="KW-0378">Hydrolase</keyword>
<dbReference type="InterPro" id="IPR032466">
    <property type="entry name" value="Metal_Hydrolase"/>
</dbReference>
<dbReference type="PANTHER" id="PTHR10443:SF12">
    <property type="entry name" value="DIPEPTIDASE"/>
    <property type="match status" value="1"/>
</dbReference>
<keyword evidence="4" id="KW-1185">Reference proteome</keyword>
<dbReference type="AlphaFoldDB" id="A0A6A4W2I8"/>
<dbReference type="EC" id="3.4.13.19" evidence="1"/>
<dbReference type="InterPro" id="IPR008257">
    <property type="entry name" value="Pept_M19"/>
</dbReference>
<keyword evidence="1" id="KW-0449">Lipoprotein</keyword>
<sequence length="254" mass="28052">MYGQHLRVETLAVPSSDSLIEVLWVRLVARVHLIVGVIYRPPCGAISPFLEDLHNQLVHVTGLGKPICVVGDTNFDTSQPDKPDVTRYLQALHDLSLKQIVTGPTRPESGSQLDHVIVSEGVAKLRHLKTVQRFTYDVIGRRLACGYVCWLCCALLVVALAAGVGVSVPLVLRLEPSAGLQQRLHTAKQILSQVPLIDGHNDLPWNIRKFVHNNLRIFNFSADLRAAEPWASSPWSHTDIGRLRRGHVGAQLAT</sequence>
<dbReference type="GO" id="GO:0070573">
    <property type="term" value="F:metallodipeptidase activity"/>
    <property type="evidence" value="ECO:0007669"/>
    <property type="project" value="InterPro"/>
</dbReference>
<comment type="subcellular location">
    <subcellularLocation>
        <location evidence="1">Membrane</location>
        <topology evidence="1">Lipid-anchor</topology>
        <topology evidence="1">GPI-anchor</topology>
    </subcellularLocation>
</comment>
<dbReference type="GO" id="GO:0098552">
    <property type="term" value="C:side of membrane"/>
    <property type="evidence" value="ECO:0007669"/>
    <property type="project" value="UniProtKB-KW"/>
</dbReference>
<dbReference type="Gene3D" id="3.60.10.10">
    <property type="entry name" value="Endonuclease/exonuclease/phosphatase"/>
    <property type="match status" value="1"/>
</dbReference>